<evidence type="ECO:0000256" key="2">
    <source>
        <dbReference type="SAM" id="Phobius"/>
    </source>
</evidence>
<organism evidence="4 5">
    <name type="scientific">Candidatus Sulfobium mesophilum</name>
    <dbReference type="NCBI Taxonomy" id="2016548"/>
    <lineage>
        <taxon>Bacteria</taxon>
        <taxon>Pseudomonadati</taxon>
        <taxon>Nitrospirota</taxon>
        <taxon>Nitrospiria</taxon>
        <taxon>Nitrospirales</taxon>
        <taxon>Nitrospiraceae</taxon>
        <taxon>Candidatus Sulfobium</taxon>
    </lineage>
</organism>
<dbReference type="SUPFAM" id="SSF56112">
    <property type="entry name" value="Protein kinase-like (PK-like)"/>
    <property type="match status" value="1"/>
</dbReference>
<feature type="domain" description="ABC1 atypical kinase-like" evidence="3">
    <location>
        <begin position="102"/>
        <end position="346"/>
    </location>
</feature>
<dbReference type="Proteomes" id="UP000245125">
    <property type="component" value="Unassembled WGS sequence"/>
</dbReference>
<reference evidence="5" key="1">
    <citation type="submission" date="2018-03" db="EMBL/GenBank/DDBJ databases">
        <authorList>
            <person name="Zecchin S."/>
        </authorList>
    </citation>
    <scope>NUCLEOTIDE SEQUENCE [LARGE SCALE GENOMIC DNA]</scope>
</reference>
<protein>
    <submittedName>
        <fullName evidence="4">ABC transporter</fullName>
    </submittedName>
</protein>
<keyword evidence="2" id="KW-0812">Transmembrane</keyword>
<dbReference type="InterPro" id="IPR050154">
    <property type="entry name" value="UbiB_kinase"/>
</dbReference>
<comment type="similarity">
    <text evidence="1">Belongs to the protein kinase superfamily. ADCK protein kinase family.</text>
</comment>
<evidence type="ECO:0000259" key="3">
    <source>
        <dbReference type="Pfam" id="PF03109"/>
    </source>
</evidence>
<dbReference type="InterPro" id="IPR004147">
    <property type="entry name" value="ABC1_dom"/>
</dbReference>
<proteinExistence type="inferred from homology"/>
<dbReference type="PANTHER" id="PTHR10566">
    <property type="entry name" value="CHAPERONE-ACTIVITY OF BC1 COMPLEX CABC1 -RELATED"/>
    <property type="match status" value="1"/>
</dbReference>
<feature type="transmembrane region" description="Helical" evidence="2">
    <location>
        <begin position="511"/>
        <end position="530"/>
    </location>
</feature>
<keyword evidence="2" id="KW-0472">Membrane</keyword>
<keyword evidence="5" id="KW-1185">Reference proteome</keyword>
<sequence length="567" mass="65382">MPFNLLILRRTYKNVNRVRHIVNVLLKYGFGKIVDQLHLGRFVPFRKRLKTFGQWPSLKSPTVPERLRMAFAELGPSFIKLAQILSTRPDLITRPFADEFKKLQDRVPPFPTEYAKKIIEEETGRPIEEIFYRLDAEPVAAASIAQVYHGTLLDGSEVVLKVQRPGIRDQIETDIIILTAVAQLMERYISESIFYNPSGIVEEFARTVRKELDFTEEARNCNRFKRNFENVHDVVIPKIHSEFTTDKLLVMERIDGVRIDNIPEITRLGLNRGRLARIGVDAYFKQVLEDGFFHADPHAGNIFALKDGRIGFMDFGIVGRVTPELRETMANTFLALIHKDFDRLIEQYIELGLVPEHVDLDVFRREFRMDLADFLEPLYGRTLKELNFAEYMDTVTRLAIKHKMKIPSDLILVNKAMLILENLGWELDPDFDFIAAAEPYAIKLVKERVRPARIYEKARKNLMEVGDFVALFPKQMKLIIRKILKDDIHVKMTHIGLEKLIRDMDRSSNRISFSLIISAILLSSAIMHALKVGPMIHGMSFLGFFSFGVAFLLGVWLLISIIRSGRL</sequence>
<dbReference type="Pfam" id="PF03109">
    <property type="entry name" value="ABC1"/>
    <property type="match status" value="1"/>
</dbReference>
<accession>A0A2U3QJ20</accession>
<dbReference type="EMBL" id="OUUY01000099">
    <property type="protein sequence ID" value="SPQ01355.1"/>
    <property type="molecule type" value="Genomic_DNA"/>
</dbReference>
<dbReference type="InterPro" id="IPR011009">
    <property type="entry name" value="Kinase-like_dom_sf"/>
</dbReference>
<evidence type="ECO:0000313" key="4">
    <source>
        <dbReference type="EMBL" id="SPQ01355.1"/>
    </source>
</evidence>
<dbReference type="PANTHER" id="PTHR10566:SF113">
    <property type="entry name" value="PROTEIN ACTIVITY OF BC1 COMPLEX KINASE 7, CHLOROPLASTIC"/>
    <property type="match status" value="1"/>
</dbReference>
<gene>
    <name evidence="4" type="ORF">NBG4_510003</name>
</gene>
<dbReference type="AlphaFoldDB" id="A0A2U3QJ20"/>
<feature type="transmembrane region" description="Helical" evidence="2">
    <location>
        <begin position="536"/>
        <end position="559"/>
    </location>
</feature>
<dbReference type="OrthoDB" id="9795390at2"/>
<evidence type="ECO:0000313" key="5">
    <source>
        <dbReference type="Proteomes" id="UP000245125"/>
    </source>
</evidence>
<evidence type="ECO:0000256" key="1">
    <source>
        <dbReference type="ARBA" id="ARBA00009670"/>
    </source>
</evidence>
<dbReference type="CDD" id="cd05121">
    <property type="entry name" value="ABC1_ADCK3-like"/>
    <property type="match status" value="1"/>
</dbReference>
<name>A0A2U3QJ20_9BACT</name>
<keyword evidence="2" id="KW-1133">Transmembrane helix</keyword>